<dbReference type="SFLD" id="SFLDG01135">
    <property type="entry name" value="C1.5.6:_HAD__Beta-PGM__Phospha"/>
    <property type="match status" value="1"/>
</dbReference>
<comment type="caution">
    <text evidence="14">The sequence shown here is derived from an EMBL/GenBank/DDBJ whole genome shotgun (WGS) entry which is preliminary data.</text>
</comment>
<name>A0A2J8B4B5_9FIRM</name>
<keyword evidence="6" id="KW-0119">Carbohydrate metabolism</keyword>
<protein>
    <recommendedName>
        <fullName evidence="9">Beta-phosphoglucomutase</fullName>
        <ecNumber evidence="8">5.4.2.6</ecNumber>
    </recommendedName>
</protein>
<feature type="binding site" evidence="11">
    <location>
        <position position="74"/>
    </location>
    <ligand>
        <name>substrate</name>
    </ligand>
</feature>
<dbReference type="PANTHER" id="PTHR46193:SF18">
    <property type="entry name" value="HEXITOL PHOSPHATASE B"/>
    <property type="match status" value="1"/>
</dbReference>
<dbReference type="Proteomes" id="UP000236394">
    <property type="component" value="Unassembled WGS sequence"/>
</dbReference>
<dbReference type="InterPro" id="IPR010972">
    <property type="entry name" value="Beta-PGM"/>
</dbReference>
<feature type="binding site" evidence="11">
    <location>
        <position position="23"/>
    </location>
    <ligand>
        <name>substrate</name>
    </ligand>
</feature>
<feature type="binding site" evidence="11">
    <location>
        <begin position="7"/>
        <end position="9"/>
    </location>
    <ligand>
        <name>substrate</name>
    </ligand>
</feature>
<comment type="cofactor">
    <cofactor evidence="12">
        <name>Mg(2+)</name>
        <dbReference type="ChEBI" id="CHEBI:18420"/>
    </cofactor>
    <text evidence="12">Binds 2 magnesium ions per subunit.</text>
</comment>
<comment type="catalytic activity">
    <reaction evidence="7">
        <text>beta-D-glucose 1-phosphate = beta-D-glucose 6-phosphate</text>
        <dbReference type="Rhea" id="RHEA:20113"/>
        <dbReference type="ChEBI" id="CHEBI:57684"/>
        <dbReference type="ChEBI" id="CHEBI:58247"/>
        <dbReference type="EC" id="5.4.2.6"/>
    </reaction>
</comment>
<evidence type="ECO:0000256" key="7">
    <source>
        <dbReference type="ARBA" id="ARBA00044926"/>
    </source>
</evidence>
<dbReference type="InterPro" id="IPR036412">
    <property type="entry name" value="HAD-like_sf"/>
</dbReference>
<dbReference type="CDD" id="cd02598">
    <property type="entry name" value="HAD_BPGM"/>
    <property type="match status" value="1"/>
</dbReference>
<reference evidence="15" key="1">
    <citation type="submission" date="2017-04" db="EMBL/GenBank/DDBJ databases">
        <authorList>
            <person name="Bumgarner R.E."/>
            <person name="Fredricks D.N."/>
            <person name="Srinivasan S."/>
        </authorList>
    </citation>
    <scope>NUCLEOTIDE SEQUENCE [LARGE SCALE GENOMIC DNA]</scope>
    <source>
        <strain evidence="15">KA00405</strain>
    </source>
</reference>
<dbReference type="SUPFAM" id="SSF56784">
    <property type="entry name" value="HAD-like"/>
    <property type="match status" value="1"/>
</dbReference>
<dbReference type="NCBIfam" id="TIGR01509">
    <property type="entry name" value="HAD-SF-IA-v3"/>
    <property type="match status" value="1"/>
</dbReference>
<gene>
    <name evidence="14" type="ORF">B7R76_01670</name>
</gene>
<evidence type="ECO:0000256" key="2">
    <source>
        <dbReference type="ARBA" id="ARBA00022553"/>
    </source>
</evidence>
<dbReference type="GO" id="GO:0000287">
    <property type="term" value="F:magnesium ion binding"/>
    <property type="evidence" value="ECO:0007669"/>
    <property type="project" value="InterPro"/>
</dbReference>
<evidence type="ECO:0000256" key="6">
    <source>
        <dbReference type="ARBA" id="ARBA00023277"/>
    </source>
</evidence>
<evidence type="ECO:0000256" key="10">
    <source>
        <dbReference type="PIRSR" id="PIRSR610972-1"/>
    </source>
</evidence>
<feature type="binding site" evidence="11">
    <location>
        <position position="50"/>
    </location>
    <ligand>
        <name>substrate</name>
    </ligand>
</feature>
<feature type="binding site" evidence="12">
    <location>
        <position position="7"/>
    </location>
    <ligand>
        <name>Mg(2+)</name>
        <dbReference type="ChEBI" id="CHEBI:18420"/>
    </ligand>
</feature>
<evidence type="ECO:0000256" key="3">
    <source>
        <dbReference type="ARBA" id="ARBA00022723"/>
    </source>
</evidence>
<sequence>MNAIIFDLDGVLCHTDEYHYMAWKTIADELDIPFNRKVNDQLRGVSRMESLNLILRNSPIRYTEQEKNLLAEKKNNIYRNLLQNITSKDLADGAWTVLEKLHTVHIPLAIGSSSKNTPLIVENLGIRKFFDVIVDGNQISHSKPNPEVFLSAAEKLHQKPSDCLVVEDAEAGVKAAINGGFPVAGIGSAKDCPNVNYPLISLSELLTIASH</sequence>
<dbReference type="InterPro" id="IPR023214">
    <property type="entry name" value="HAD_sf"/>
</dbReference>
<keyword evidence="2" id="KW-0597">Phosphoprotein</keyword>
<dbReference type="PRINTS" id="PR00413">
    <property type="entry name" value="HADHALOGNASE"/>
</dbReference>
<feature type="active site" description="Nucleophile" evidence="10">
    <location>
        <position position="7"/>
    </location>
</feature>
<evidence type="ECO:0000256" key="4">
    <source>
        <dbReference type="ARBA" id="ARBA00022842"/>
    </source>
</evidence>
<evidence type="ECO:0000256" key="11">
    <source>
        <dbReference type="PIRSR" id="PIRSR610972-2"/>
    </source>
</evidence>
<evidence type="ECO:0000313" key="14">
    <source>
        <dbReference type="EMBL" id="PNH19619.1"/>
    </source>
</evidence>
<keyword evidence="5" id="KW-0413">Isomerase</keyword>
<feature type="binding site" evidence="12">
    <location>
        <position position="9"/>
    </location>
    <ligand>
        <name>Mg(2+)</name>
        <dbReference type="ChEBI" id="CHEBI:18420"/>
    </ligand>
</feature>
<feature type="binding site" evidence="11">
    <location>
        <begin position="112"/>
        <end position="116"/>
    </location>
    <ligand>
        <name>substrate</name>
    </ligand>
</feature>
<evidence type="ECO:0000313" key="15">
    <source>
        <dbReference type="Proteomes" id="UP000236394"/>
    </source>
</evidence>
<dbReference type="PANTHER" id="PTHR46193">
    <property type="entry name" value="6-PHOSPHOGLUCONATE PHOSPHATASE"/>
    <property type="match status" value="1"/>
</dbReference>
<accession>A0A2J8B4B5</accession>
<dbReference type="NCBIfam" id="TIGR02009">
    <property type="entry name" value="PGMB-YQAB-SF"/>
    <property type="match status" value="1"/>
</dbReference>
<keyword evidence="4 12" id="KW-0460">Magnesium</keyword>
<dbReference type="RefSeq" id="WP_102892251.1">
    <property type="nucleotide sequence ID" value="NZ_NBZD01000001.1"/>
</dbReference>
<dbReference type="InterPro" id="IPR023198">
    <property type="entry name" value="PGP-like_dom2"/>
</dbReference>
<dbReference type="SFLD" id="SFLDG01129">
    <property type="entry name" value="C1.5:_HAD__Beta-PGM__Phosphata"/>
    <property type="match status" value="1"/>
</dbReference>
<evidence type="ECO:0000256" key="5">
    <source>
        <dbReference type="ARBA" id="ARBA00023235"/>
    </source>
</evidence>
<dbReference type="EC" id="5.4.2.6" evidence="8"/>
<feature type="site" description="Important for catalytic activity and assists the phosphoryl transfer reaction to Asp8 by balancing charge and orienting the reacting groups" evidence="13">
    <location>
        <position position="143"/>
    </location>
</feature>
<dbReference type="Gene3D" id="1.10.150.240">
    <property type="entry name" value="Putative phosphatase, domain 2"/>
    <property type="match status" value="1"/>
</dbReference>
<keyword evidence="3 12" id="KW-0479">Metal-binding</keyword>
<evidence type="ECO:0000256" key="12">
    <source>
        <dbReference type="PIRSR" id="PIRSR610972-3"/>
    </source>
</evidence>
<feature type="binding site" evidence="11">
    <location>
        <position position="143"/>
    </location>
    <ligand>
        <name>substrate</name>
    </ligand>
</feature>
<dbReference type="AlphaFoldDB" id="A0A2J8B4B5"/>
<feature type="binding site" evidence="12">
    <location>
        <position position="168"/>
    </location>
    <ligand>
        <name>Mg(2+)</name>
        <dbReference type="ChEBI" id="CHEBI:18420"/>
    </ligand>
</feature>
<comment type="similarity">
    <text evidence="1">Belongs to the HAD-like hydrolase superfamily. CbbY/CbbZ/Gph/YieH family.</text>
</comment>
<dbReference type="NCBIfam" id="TIGR01990">
    <property type="entry name" value="bPGM"/>
    <property type="match status" value="1"/>
</dbReference>
<dbReference type="InterPro" id="IPR051600">
    <property type="entry name" value="Beta-PGM-like"/>
</dbReference>
<dbReference type="EMBL" id="NBZD01000001">
    <property type="protein sequence ID" value="PNH19619.1"/>
    <property type="molecule type" value="Genomic_DNA"/>
</dbReference>
<dbReference type="Gene3D" id="3.40.50.1000">
    <property type="entry name" value="HAD superfamily/HAD-like"/>
    <property type="match status" value="1"/>
</dbReference>
<dbReference type="InterPro" id="IPR006439">
    <property type="entry name" value="HAD-SF_hydro_IA"/>
</dbReference>
<dbReference type="GO" id="GO:0005975">
    <property type="term" value="P:carbohydrate metabolic process"/>
    <property type="evidence" value="ECO:0007669"/>
    <property type="project" value="InterPro"/>
</dbReference>
<feature type="binding site" evidence="11">
    <location>
        <begin position="42"/>
        <end position="47"/>
    </location>
    <ligand>
        <name>substrate</name>
    </ligand>
</feature>
<evidence type="ECO:0000256" key="13">
    <source>
        <dbReference type="PIRSR" id="PIRSR610972-4"/>
    </source>
</evidence>
<dbReference type="Pfam" id="PF00702">
    <property type="entry name" value="Hydrolase"/>
    <property type="match status" value="1"/>
</dbReference>
<proteinExistence type="inferred from homology"/>
<feature type="active site" description="Proton donor/acceptor" evidence="10">
    <location>
        <position position="9"/>
    </location>
</feature>
<evidence type="ECO:0000256" key="1">
    <source>
        <dbReference type="ARBA" id="ARBA00006171"/>
    </source>
</evidence>
<dbReference type="GO" id="GO:0008801">
    <property type="term" value="F:beta-phosphoglucomutase activity"/>
    <property type="evidence" value="ECO:0007669"/>
    <property type="project" value="UniProtKB-EC"/>
</dbReference>
<organism evidence="14 15">
    <name type="scientific">Mageeibacillus indolicus</name>
    <dbReference type="NCBI Taxonomy" id="884684"/>
    <lineage>
        <taxon>Bacteria</taxon>
        <taxon>Bacillati</taxon>
        <taxon>Bacillota</taxon>
        <taxon>Clostridia</taxon>
        <taxon>Eubacteriales</taxon>
        <taxon>Oscillospiraceae</taxon>
        <taxon>Mageeibacillus</taxon>
    </lineage>
</organism>
<evidence type="ECO:0000256" key="8">
    <source>
        <dbReference type="ARBA" id="ARBA00044968"/>
    </source>
</evidence>
<dbReference type="InterPro" id="IPR010976">
    <property type="entry name" value="B-phosphoglucomutase_hydrolase"/>
</dbReference>
<evidence type="ECO:0000256" key="9">
    <source>
        <dbReference type="ARBA" id="ARBA00044991"/>
    </source>
</evidence>
<feature type="binding site" evidence="12">
    <location>
        <position position="167"/>
    </location>
    <ligand>
        <name>Mg(2+)</name>
        <dbReference type="ChEBI" id="CHEBI:18420"/>
    </ligand>
</feature>
<feature type="site" description="Important for catalytic activity and assists the phosphoryl transfer reaction to Asp8 by balancing charge and orienting the reacting groups" evidence="13">
    <location>
        <position position="112"/>
    </location>
</feature>
<dbReference type="SFLD" id="SFLDS00003">
    <property type="entry name" value="Haloacid_Dehalogenase"/>
    <property type="match status" value="1"/>
</dbReference>